<evidence type="ECO:0000313" key="2">
    <source>
        <dbReference type="EMBL" id="KAK9282899.1"/>
    </source>
</evidence>
<evidence type="ECO:0000313" key="3">
    <source>
        <dbReference type="Proteomes" id="UP001415857"/>
    </source>
</evidence>
<sequence length="115" mass="12758">MKLHIIFTRSYSPAPRRRGDYSVSPSRRHADHPRSPRDPPQERDSGRIRRSYSPGYGIKRKFSQQGSNAVAISKAVVAVKGFCMLRRPASNVSQQGSNAVAISKALLLPALSREI</sequence>
<feature type="region of interest" description="Disordered" evidence="1">
    <location>
        <begin position="1"/>
        <end position="59"/>
    </location>
</feature>
<comment type="caution">
    <text evidence="2">The sequence shown here is derived from an EMBL/GenBank/DDBJ whole genome shotgun (WGS) entry which is preliminary data.</text>
</comment>
<dbReference type="AlphaFoldDB" id="A0AAP0RRD8"/>
<feature type="compositionally biased region" description="Basic and acidic residues" evidence="1">
    <location>
        <begin position="32"/>
        <end position="47"/>
    </location>
</feature>
<gene>
    <name evidence="2" type="ORF">L1049_011124</name>
</gene>
<reference evidence="2 3" key="1">
    <citation type="journal article" date="2024" name="Plant J.">
        <title>Genome sequences and population genomics reveal climatic adaptation and genomic divergence between two closely related sweetgum species.</title>
        <authorList>
            <person name="Xu W.Q."/>
            <person name="Ren C.Q."/>
            <person name="Zhang X.Y."/>
            <person name="Comes H.P."/>
            <person name="Liu X.H."/>
            <person name="Li Y.G."/>
            <person name="Kettle C.J."/>
            <person name="Jalonen R."/>
            <person name="Gaisberger H."/>
            <person name="Ma Y.Z."/>
            <person name="Qiu Y.X."/>
        </authorList>
    </citation>
    <scope>NUCLEOTIDE SEQUENCE [LARGE SCALE GENOMIC DNA]</scope>
    <source>
        <strain evidence="2">Hangzhou</strain>
    </source>
</reference>
<organism evidence="2 3">
    <name type="scientific">Liquidambar formosana</name>
    <name type="common">Formosan gum</name>
    <dbReference type="NCBI Taxonomy" id="63359"/>
    <lineage>
        <taxon>Eukaryota</taxon>
        <taxon>Viridiplantae</taxon>
        <taxon>Streptophyta</taxon>
        <taxon>Embryophyta</taxon>
        <taxon>Tracheophyta</taxon>
        <taxon>Spermatophyta</taxon>
        <taxon>Magnoliopsida</taxon>
        <taxon>eudicotyledons</taxon>
        <taxon>Gunneridae</taxon>
        <taxon>Pentapetalae</taxon>
        <taxon>Saxifragales</taxon>
        <taxon>Altingiaceae</taxon>
        <taxon>Liquidambar</taxon>
    </lineage>
</organism>
<keyword evidence="3" id="KW-1185">Reference proteome</keyword>
<dbReference type="Proteomes" id="UP001415857">
    <property type="component" value="Unassembled WGS sequence"/>
</dbReference>
<dbReference type="EMBL" id="JBBPBK010000006">
    <property type="protein sequence ID" value="KAK9282899.1"/>
    <property type="molecule type" value="Genomic_DNA"/>
</dbReference>
<accession>A0AAP0RRD8</accession>
<evidence type="ECO:0000256" key="1">
    <source>
        <dbReference type="SAM" id="MobiDB-lite"/>
    </source>
</evidence>
<protein>
    <submittedName>
        <fullName evidence="2">Uncharacterized protein</fullName>
    </submittedName>
</protein>
<proteinExistence type="predicted"/>
<name>A0AAP0RRD8_LIQFO</name>